<keyword evidence="7" id="KW-0547">Nucleotide-binding</keyword>
<evidence type="ECO:0000256" key="10">
    <source>
        <dbReference type="ARBA" id="ARBA00022989"/>
    </source>
</evidence>
<dbReference type="SUPFAM" id="SSF47384">
    <property type="entry name" value="Homodimeric domain of signal transducing histidine kinase"/>
    <property type="match status" value="1"/>
</dbReference>
<keyword evidence="12" id="KW-0472">Membrane</keyword>
<evidence type="ECO:0000313" key="16">
    <source>
        <dbReference type="Proteomes" id="UP000605253"/>
    </source>
</evidence>
<evidence type="ECO:0000256" key="8">
    <source>
        <dbReference type="ARBA" id="ARBA00022777"/>
    </source>
</evidence>
<keyword evidence="9" id="KW-0067">ATP-binding</keyword>
<evidence type="ECO:0000256" key="6">
    <source>
        <dbReference type="ARBA" id="ARBA00022692"/>
    </source>
</evidence>
<dbReference type="AlphaFoldDB" id="A0A917FP23"/>
<evidence type="ECO:0000256" key="11">
    <source>
        <dbReference type="ARBA" id="ARBA00023012"/>
    </source>
</evidence>
<dbReference type="CDD" id="cd00082">
    <property type="entry name" value="HisKA"/>
    <property type="match status" value="1"/>
</dbReference>
<keyword evidence="8 15" id="KW-0418">Kinase</keyword>
<proteinExistence type="predicted"/>
<evidence type="ECO:0000256" key="9">
    <source>
        <dbReference type="ARBA" id="ARBA00022840"/>
    </source>
</evidence>
<keyword evidence="11" id="KW-0902">Two-component regulatory system</keyword>
<evidence type="ECO:0000259" key="14">
    <source>
        <dbReference type="PROSITE" id="PS50885"/>
    </source>
</evidence>
<evidence type="ECO:0000256" key="3">
    <source>
        <dbReference type="ARBA" id="ARBA00012438"/>
    </source>
</evidence>
<dbReference type="SMART" id="SM00387">
    <property type="entry name" value="HATPase_c"/>
    <property type="match status" value="1"/>
</dbReference>
<dbReference type="GO" id="GO:0005886">
    <property type="term" value="C:plasma membrane"/>
    <property type="evidence" value="ECO:0007669"/>
    <property type="project" value="TreeGrafter"/>
</dbReference>
<organism evidence="15 16">
    <name type="scientific">Marinicella pacifica</name>
    <dbReference type="NCBI Taxonomy" id="1171543"/>
    <lineage>
        <taxon>Bacteria</taxon>
        <taxon>Pseudomonadati</taxon>
        <taxon>Pseudomonadota</taxon>
        <taxon>Gammaproteobacteria</taxon>
        <taxon>Lysobacterales</taxon>
        <taxon>Marinicellaceae</taxon>
        <taxon>Marinicella</taxon>
    </lineage>
</organism>
<dbReference type="GO" id="GO:0000155">
    <property type="term" value="F:phosphorelay sensor kinase activity"/>
    <property type="evidence" value="ECO:0007669"/>
    <property type="project" value="InterPro"/>
</dbReference>
<sequence>MKRTKSLQKTLGVGLTLGVALLWVLALVVAVTVLRDRMNEMFDSALAETAQRIMPLAVVEIINSEPPGQLQNIMPFAAHDEYFIYLVRDNSGAVLLKSHNADPAVFKPDFQTGFSSSASHRFYGASAVQDTLHIQVAEPLSQRQEALREMVFTLVWPLAILIPLCFFGTWVFVRYSLRHVLAFSEAIKSRDGGDLSPIQNHNLPAEVNTIAESLNDLLQRLRRAMELEHAFTANSAHELRTPIATALAQIQRLQQTLPAGSSQEQASKIETSIRKLSRLSEKLMQLAKAEGGRLLSSERHDLISLLRLIVEEFRRSYANAVIHLNVPDNESFMSNLDADAFAILVQNLLDNAIKHGHEGKPIEIQFSAQGTLRIINHADVIPAEKLTQLHRRFVRSNSQAEGSGLGLAIADAIVSGVGATMTIHSPAVNRIDGFEVRINFSGI</sequence>
<dbReference type="Proteomes" id="UP000605253">
    <property type="component" value="Unassembled WGS sequence"/>
</dbReference>
<feature type="domain" description="HAMP" evidence="14">
    <location>
        <begin position="174"/>
        <end position="226"/>
    </location>
</feature>
<dbReference type="PROSITE" id="PS50109">
    <property type="entry name" value="HIS_KIN"/>
    <property type="match status" value="1"/>
</dbReference>
<evidence type="ECO:0000256" key="2">
    <source>
        <dbReference type="ARBA" id="ARBA00004141"/>
    </source>
</evidence>
<name>A0A917FP23_9GAMM</name>
<dbReference type="Pfam" id="PF02518">
    <property type="entry name" value="HATPase_c"/>
    <property type="match status" value="1"/>
</dbReference>
<dbReference type="Gene3D" id="1.10.287.130">
    <property type="match status" value="1"/>
</dbReference>
<evidence type="ECO:0000256" key="12">
    <source>
        <dbReference type="SAM" id="Phobius"/>
    </source>
</evidence>
<evidence type="ECO:0000256" key="1">
    <source>
        <dbReference type="ARBA" id="ARBA00000085"/>
    </source>
</evidence>
<dbReference type="GO" id="GO:0005524">
    <property type="term" value="F:ATP binding"/>
    <property type="evidence" value="ECO:0007669"/>
    <property type="project" value="UniProtKB-KW"/>
</dbReference>
<dbReference type="Gene3D" id="1.20.5.1040">
    <property type="entry name" value="Sensor protein qsec"/>
    <property type="match status" value="1"/>
</dbReference>
<dbReference type="InterPro" id="IPR003660">
    <property type="entry name" value="HAMP_dom"/>
</dbReference>
<dbReference type="InterPro" id="IPR050428">
    <property type="entry name" value="TCS_sensor_his_kinase"/>
</dbReference>
<dbReference type="SUPFAM" id="SSF55874">
    <property type="entry name" value="ATPase domain of HSP90 chaperone/DNA topoisomerase II/histidine kinase"/>
    <property type="match status" value="1"/>
</dbReference>
<protein>
    <recommendedName>
        <fullName evidence="3">histidine kinase</fullName>
        <ecNumber evidence="3">2.7.13.3</ecNumber>
    </recommendedName>
</protein>
<gene>
    <name evidence="15" type="ORF">GCM10011365_17800</name>
</gene>
<dbReference type="InterPro" id="IPR013727">
    <property type="entry name" value="2CSK_N"/>
</dbReference>
<keyword evidence="16" id="KW-1185">Reference proteome</keyword>
<dbReference type="Pfam" id="PF00512">
    <property type="entry name" value="HisKA"/>
    <property type="match status" value="1"/>
</dbReference>
<dbReference type="RefSeq" id="WP_188365384.1">
    <property type="nucleotide sequence ID" value="NZ_BAABJF010000003.1"/>
</dbReference>
<evidence type="ECO:0000259" key="13">
    <source>
        <dbReference type="PROSITE" id="PS50109"/>
    </source>
</evidence>
<dbReference type="InterPro" id="IPR036097">
    <property type="entry name" value="HisK_dim/P_sf"/>
</dbReference>
<evidence type="ECO:0000256" key="4">
    <source>
        <dbReference type="ARBA" id="ARBA00022553"/>
    </source>
</evidence>
<evidence type="ECO:0000256" key="5">
    <source>
        <dbReference type="ARBA" id="ARBA00022679"/>
    </source>
</evidence>
<feature type="transmembrane region" description="Helical" evidence="12">
    <location>
        <begin position="12"/>
        <end position="34"/>
    </location>
</feature>
<dbReference type="InterPro" id="IPR005467">
    <property type="entry name" value="His_kinase_dom"/>
</dbReference>
<dbReference type="InterPro" id="IPR003661">
    <property type="entry name" value="HisK_dim/P_dom"/>
</dbReference>
<dbReference type="PANTHER" id="PTHR45436">
    <property type="entry name" value="SENSOR HISTIDINE KINASE YKOH"/>
    <property type="match status" value="1"/>
</dbReference>
<comment type="caution">
    <text evidence="15">The sequence shown here is derived from an EMBL/GenBank/DDBJ whole genome shotgun (WGS) entry which is preliminary data.</text>
</comment>
<feature type="transmembrane region" description="Helical" evidence="12">
    <location>
        <begin position="151"/>
        <end position="173"/>
    </location>
</feature>
<feature type="domain" description="Histidine kinase" evidence="13">
    <location>
        <begin position="234"/>
        <end position="443"/>
    </location>
</feature>
<dbReference type="Pfam" id="PF08521">
    <property type="entry name" value="2CSK_N"/>
    <property type="match status" value="1"/>
</dbReference>
<comment type="catalytic activity">
    <reaction evidence="1">
        <text>ATP + protein L-histidine = ADP + protein N-phospho-L-histidine.</text>
        <dbReference type="EC" id="2.7.13.3"/>
    </reaction>
</comment>
<keyword evidence="4" id="KW-0597">Phosphoprotein</keyword>
<accession>A0A917FP23</accession>
<keyword evidence="6 12" id="KW-0812">Transmembrane</keyword>
<reference evidence="15" key="1">
    <citation type="journal article" date="2014" name="Int. J. Syst. Evol. Microbiol.">
        <title>Complete genome sequence of Corynebacterium casei LMG S-19264T (=DSM 44701T), isolated from a smear-ripened cheese.</title>
        <authorList>
            <consortium name="US DOE Joint Genome Institute (JGI-PGF)"/>
            <person name="Walter F."/>
            <person name="Albersmeier A."/>
            <person name="Kalinowski J."/>
            <person name="Ruckert C."/>
        </authorList>
    </citation>
    <scope>NUCLEOTIDE SEQUENCE</scope>
    <source>
        <strain evidence="15">CGMCC 1.12181</strain>
    </source>
</reference>
<dbReference type="EMBL" id="BMEO01000007">
    <property type="protein sequence ID" value="GGF96847.1"/>
    <property type="molecule type" value="Genomic_DNA"/>
</dbReference>
<keyword evidence="10 12" id="KW-1133">Transmembrane helix</keyword>
<dbReference type="PROSITE" id="PS50885">
    <property type="entry name" value="HAMP"/>
    <property type="match status" value="1"/>
</dbReference>
<dbReference type="SMART" id="SM00388">
    <property type="entry name" value="HisKA"/>
    <property type="match status" value="1"/>
</dbReference>
<dbReference type="InterPro" id="IPR036890">
    <property type="entry name" value="HATPase_C_sf"/>
</dbReference>
<comment type="subcellular location">
    <subcellularLocation>
        <location evidence="2">Membrane</location>
        <topology evidence="2">Multi-pass membrane protein</topology>
    </subcellularLocation>
</comment>
<dbReference type="InterPro" id="IPR003594">
    <property type="entry name" value="HATPase_dom"/>
</dbReference>
<dbReference type="PANTHER" id="PTHR45436:SF14">
    <property type="entry name" value="SENSOR PROTEIN QSEC"/>
    <property type="match status" value="1"/>
</dbReference>
<dbReference type="EC" id="2.7.13.3" evidence="3"/>
<dbReference type="Gene3D" id="3.30.565.10">
    <property type="entry name" value="Histidine kinase-like ATPase, C-terminal domain"/>
    <property type="match status" value="1"/>
</dbReference>
<reference evidence="15" key="2">
    <citation type="submission" date="2020-09" db="EMBL/GenBank/DDBJ databases">
        <authorList>
            <person name="Sun Q."/>
            <person name="Zhou Y."/>
        </authorList>
    </citation>
    <scope>NUCLEOTIDE SEQUENCE</scope>
    <source>
        <strain evidence="15">CGMCC 1.12181</strain>
    </source>
</reference>
<evidence type="ECO:0000313" key="15">
    <source>
        <dbReference type="EMBL" id="GGF96847.1"/>
    </source>
</evidence>
<evidence type="ECO:0000256" key="7">
    <source>
        <dbReference type="ARBA" id="ARBA00022741"/>
    </source>
</evidence>
<keyword evidence="5" id="KW-0808">Transferase</keyword>